<reference evidence="1" key="1">
    <citation type="submission" date="2022-08" db="EMBL/GenBank/DDBJ databases">
        <title>Genome sequencing of Pelomonas sp. UHG3.</title>
        <authorList>
            <person name="So Y."/>
        </authorList>
    </citation>
    <scope>NUCLEOTIDE SEQUENCE</scope>
    <source>
        <strain evidence="1">UHG3</strain>
    </source>
</reference>
<dbReference type="EMBL" id="JAPPUY010000001">
    <property type="protein sequence ID" value="MCY4744519.1"/>
    <property type="molecule type" value="Genomic_DNA"/>
</dbReference>
<keyword evidence="2" id="KW-1185">Reference proteome</keyword>
<sequence>MNLNIRRRLMALSLMGTFFVAFVGAVGHVELGDMADAAAAGVRAEHALRAQLEADMMHDALRADVLRAVLGGVKGQADEVSAVQKDAAEHVQEFRAHMETLKSLSLSREIDAAVTKAQAGLAAYISSGNEVIALAGRELPAAEAKLPAFQAAFKALEQEMGELSDLIAAYARASEADADAAATRAKRLLIGATLVGAALLLGLNIATARSISLPLHRAVRHMQRVAAGDLSRHIEGHDRDETGQLLTALEQMGMGLAHIVGQVRASADSIATGSAEIAVGNTSLSQRTEEQASSLEQTASAMEELTTTVRNNAQIAHRASEMAQSAALVAQRGGEAVSEVIATMGDIATSSRRIADIIGVIDGIAFQTNILALNAAVEAARAGEQGRGFAVVASEVRALAQRSATAAHEIKDLIGSSVSRVEAGTAQVDHAGETVRSIVDEVNKVSALIAEISDASSSQSDGIEQVGSAVTLLDQMTQQNAALVEQSAAAAESLKEQSARLAELVTRFKLPG</sequence>
<proteinExistence type="predicted"/>
<evidence type="ECO:0000313" key="2">
    <source>
        <dbReference type="Proteomes" id="UP001076464"/>
    </source>
</evidence>
<protein>
    <submittedName>
        <fullName evidence="1">Methyl-accepting chemotaxis protein</fullName>
    </submittedName>
</protein>
<comment type="caution">
    <text evidence="1">The sequence shown here is derived from an EMBL/GenBank/DDBJ whole genome shotgun (WGS) entry which is preliminary data.</text>
</comment>
<organism evidence="1 2">
    <name type="scientific">Roseateles hydrophilus</name>
    <dbReference type="NCBI Taxonomy" id="2975054"/>
    <lineage>
        <taxon>Bacteria</taxon>
        <taxon>Pseudomonadati</taxon>
        <taxon>Pseudomonadota</taxon>
        <taxon>Betaproteobacteria</taxon>
        <taxon>Burkholderiales</taxon>
        <taxon>Sphaerotilaceae</taxon>
        <taxon>Roseateles</taxon>
    </lineage>
</organism>
<gene>
    <name evidence="1" type="ORF">NYO99_05990</name>
</gene>
<evidence type="ECO:0000313" key="1">
    <source>
        <dbReference type="EMBL" id="MCY4744519.1"/>
    </source>
</evidence>
<name>A0ACC6C8C3_9BURK</name>
<accession>A0ACC6C8C3</accession>
<dbReference type="Proteomes" id="UP001076464">
    <property type="component" value="Unassembled WGS sequence"/>
</dbReference>